<accession>A0A815MAW1</accession>
<dbReference type="SUPFAM" id="SSF55874">
    <property type="entry name" value="ATPase domain of HSP90 chaperone/DNA topoisomerase II/histidine kinase"/>
    <property type="match status" value="1"/>
</dbReference>
<dbReference type="Pfam" id="PF12449">
    <property type="entry name" value="DUF3684"/>
    <property type="match status" value="1"/>
</dbReference>
<evidence type="ECO:0000259" key="2">
    <source>
        <dbReference type="Pfam" id="PF25794"/>
    </source>
</evidence>
<dbReference type="Proteomes" id="UP000663852">
    <property type="component" value="Unassembled WGS sequence"/>
</dbReference>
<protein>
    <recommendedName>
        <fullName evidence="2">Sacsin/Nov domain-containing protein</fullName>
    </recommendedName>
</protein>
<name>A0A815MAW1_ADIRI</name>
<sequence length="1780" mass="203563">MSSTACALSPHDLRLEALQNGSEQRVVVNQKMLIDKMLARYSSDFAVFRELIQNSDDAQASSFHLEITCNVPVGISNIQHSVDKQPNIPIDFHNSTITEIRSVNNGFVFSQTDWRRVASIAEGNTNVDSVGQFGVGFFSVFSFSKEPIITSGNEYMIFIWRDDDSLTTFRHELPIEQRSKLTSVILKMQAKYVIQIETNQNDETTDEHTTMNRRNVTPNQKMTKKVSIEENVPSIDLTKLKIYFTKVLSFTKYIKELAIKINGFTVFQIHKTTTPMPSIPDIIPFQKQASANNILLLNSLVQTEQTFTIDNSSTITLNHITVDAKVTIDEEFHNHIQAILKKRLPSNIQIQFLFASNSLIANQQVRMSSTNTNILNTLIPLKFPSKNIIPSGHIFIGLGTHQTTGIGMHIYSHLIPTIERENIDLQNIYIAKWNKEILVSAGQIVRYIYDQDMLINSKGTQGKVYEYSIVMAPYSFQPSVPNNVIGQMIVDGFFASDTDILVPVQMKPSEEVLSVLPSTKAFLCNSKQLYGFLVLPLIPFQLKTNGLITTLVSRHLIDYVDKSMIERTLMTSVLSPSQFTQLLHWLFGNGIINDEYTKRVLSNVCLHDANNHPSGIPLKNIEYYDVLNIPSLLPTPLNILPKDISTILSQEQLEQQLGLLPLKLKYILDFYLHNKQLRQITSSETFPCLLSLISTHSSQLTQDEWTTIIKTLSMTVCIPTTQGMKLPREAFVLSASVSPQLPCIILNILRSNENNKDKQSNENLENPVSIQFLKRIGCRMVNLDVFDDDNDDHSSASFDSETMRTFIQTLIKERMNMSPADFDALKEKPSLKGTTLIPTKETTRKYVPRDLYFPSVAIQLEWTTLPIIDWPNIHPSSPEYAFLKEIGVREVPTLHKLVERIIEEHNTGKQKPSTGERYKIPHGLIFFAEKFERHYHSEWQTSTVKRYSFLPSNVPGKTSADDVILLPPNEVFRSVNPLCPSLLPDVLNLFQKHSIHLSLDIDNHPPLSKAFNSLLEKKTTLLTKQTASTIFAYLHQLKELDHQFIQKVAEYNFIPLQDQSNSNTLMKPSQVFIHSNITPEQTDAGRIADMDTSGLIDYVDFGTDANAFLLNIGVASHPKPAILAKLMIDRQANYFADAAGNHDMLNKKVDVYISCLKILALAAACSKDLQQEPLYTRLRTSAWCLGFRMTERANGTSIRISKIVRPDEVYLDDNHIYSEKFRPLLSPCEAELSKLYQRFGSRWLSECVKQTKTSIGKPTTSARTNKLQDLIQYRFPMLFVNDRGERLENCIEERIRLLRTTLSIYEVDDIKCVLTFENQSILLDSNSASPCVLKHTEDKVTLNLRKDTGPIDYYFIAVEFDAFCFTKHGNHVHDICDKLGLPLEILKRRGTPVDRLLKNTQTNGELSKAQNFFKRNKTLEPFSINEMAQQQQQEDQQQQQQHIQLDQQQQQQHIQLDRQQQQQQQIQLDQQRQQQKGQQQQSSQKLSFLQNLRKSVFVREIEGLSLNRWPSGRKTKNSSVVPIPDEHESESDPATTTDQKDREVANQNRQLSPIIGVGGDYTIQTYSSHKHVPMPNFESVQKEGQHNLNNIYRIQSYNHPKLIQLEHTKTEICIACEQVPPANMTRFSKTIHSIPLYVEQNVVITETMVDQAHQLAFLLINLATRVFKISKKTLHLFRDVDSSKIAFNYEGALFFNLRYFEQIFANELKPYLRTPPSSNPIVHQVVNFYFICTCHELAHNIAHGHDEYFVSYFEKIAVKFMTEKDLFLEQFSFGNYDERM</sequence>
<dbReference type="InterPro" id="IPR022155">
    <property type="entry name" value="DUF3684"/>
</dbReference>
<dbReference type="Pfam" id="PF25794">
    <property type="entry name" value="SACS"/>
    <property type="match status" value="1"/>
</dbReference>
<evidence type="ECO:0000313" key="4">
    <source>
        <dbReference type="Proteomes" id="UP000663852"/>
    </source>
</evidence>
<organism evidence="3 4">
    <name type="scientific">Adineta ricciae</name>
    <name type="common">Rotifer</name>
    <dbReference type="NCBI Taxonomy" id="249248"/>
    <lineage>
        <taxon>Eukaryota</taxon>
        <taxon>Metazoa</taxon>
        <taxon>Spiralia</taxon>
        <taxon>Gnathifera</taxon>
        <taxon>Rotifera</taxon>
        <taxon>Eurotatoria</taxon>
        <taxon>Bdelloidea</taxon>
        <taxon>Adinetida</taxon>
        <taxon>Adinetidae</taxon>
        <taxon>Adineta</taxon>
    </lineage>
</organism>
<dbReference type="InterPro" id="IPR018247">
    <property type="entry name" value="EF_Hand_1_Ca_BS"/>
</dbReference>
<evidence type="ECO:0000313" key="3">
    <source>
        <dbReference type="EMBL" id="CAF1415618.1"/>
    </source>
</evidence>
<comment type="caution">
    <text evidence="3">The sequence shown here is derived from an EMBL/GenBank/DDBJ whole genome shotgun (WGS) entry which is preliminary data.</text>
</comment>
<dbReference type="PANTHER" id="PTHR47839:SF1">
    <property type="entry name" value="DOMAIN PROTEIN, PUTATIVE (AFU_ORTHOLOGUE AFUA_6G04830)-RELATED"/>
    <property type="match status" value="1"/>
</dbReference>
<dbReference type="InterPro" id="IPR036890">
    <property type="entry name" value="HATPase_C_sf"/>
</dbReference>
<dbReference type="SUPFAM" id="SSF81995">
    <property type="entry name" value="beta-sandwich domain of Sec23/24"/>
    <property type="match status" value="1"/>
</dbReference>
<feature type="region of interest" description="Disordered" evidence="1">
    <location>
        <begin position="1508"/>
        <end position="1549"/>
    </location>
</feature>
<feature type="compositionally biased region" description="Low complexity" evidence="1">
    <location>
        <begin position="1429"/>
        <end position="1445"/>
    </location>
</feature>
<dbReference type="OrthoDB" id="10031156at2759"/>
<dbReference type="PROSITE" id="PS00018">
    <property type="entry name" value="EF_HAND_1"/>
    <property type="match status" value="1"/>
</dbReference>
<dbReference type="EMBL" id="CAJNOJ010000357">
    <property type="protein sequence ID" value="CAF1415618.1"/>
    <property type="molecule type" value="Genomic_DNA"/>
</dbReference>
<dbReference type="PANTHER" id="PTHR47839">
    <property type="entry name" value="DOMAIN PROTEIN, PUTATIVE (AFU_ORTHOLOGUE AFUA_6G04830)-RELATED"/>
    <property type="match status" value="1"/>
</dbReference>
<proteinExistence type="predicted"/>
<dbReference type="Gene3D" id="3.30.565.10">
    <property type="entry name" value="Histidine kinase-like ATPase, C-terminal domain"/>
    <property type="match status" value="1"/>
</dbReference>
<reference evidence="3" key="1">
    <citation type="submission" date="2021-02" db="EMBL/GenBank/DDBJ databases">
        <authorList>
            <person name="Nowell W R."/>
        </authorList>
    </citation>
    <scope>NUCLEOTIDE SEQUENCE</scope>
</reference>
<feature type="domain" description="Sacsin/Nov" evidence="2">
    <location>
        <begin position="34"/>
        <end position="260"/>
    </location>
</feature>
<evidence type="ECO:0000256" key="1">
    <source>
        <dbReference type="SAM" id="MobiDB-lite"/>
    </source>
</evidence>
<feature type="region of interest" description="Disordered" evidence="1">
    <location>
        <begin position="1426"/>
        <end position="1445"/>
    </location>
</feature>
<dbReference type="InterPro" id="IPR058210">
    <property type="entry name" value="SACS/Nov_dom"/>
</dbReference>
<gene>
    <name evidence="3" type="ORF">EDS130_LOCUS37069</name>
</gene>